<keyword evidence="7" id="KW-0375">Hydrogen ion transport</keyword>
<keyword evidence="6 13" id="KW-0812">Transmembrane</keyword>
<evidence type="ECO:0000256" key="11">
    <source>
        <dbReference type="ARBA" id="ARBA00023310"/>
    </source>
</evidence>
<keyword evidence="4" id="KW-0813">Transport</keyword>
<evidence type="ECO:0000256" key="9">
    <source>
        <dbReference type="ARBA" id="ARBA00023065"/>
    </source>
</evidence>
<dbReference type="GO" id="GO:0046933">
    <property type="term" value="F:proton-transporting ATP synthase activity, rotational mechanism"/>
    <property type="evidence" value="ECO:0007669"/>
    <property type="project" value="TreeGrafter"/>
</dbReference>
<keyword evidence="10 13" id="KW-0472">Membrane</keyword>
<keyword evidence="5" id="KW-0138">CF(0)</keyword>
<feature type="transmembrane region" description="Helical" evidence="13">
    <location>
        <begin position="31"/>
        <end position="53"/>
    </location>
</feature>
<dbReference type="Proteomes" id="UP000189513">
    <property type="component" value="Unassembled WGS sequence"/>
</dbReference>
<evidence type="ECO:0000256" key="2">
    <source>
        <dbReference type="ARBA" id="ARBA00006810"/>
    </source>
</evidence>
<evidence type="ECO:0000256" key="8">
    <source>
        <dbReference type="ARBA" id="ARBA00022989"/>
    </source>
</evidence>
<evidence type="ECO:0000256" key="13">
    <source>
        <dbReference type="SAM" id="Phobius"/>
    </source>
</evidence>
<comment type="caution">
    <text evidence="14">The sequence shown here is derived from an EMBL/GenBank/DDBJ whole genome shotgun (WGS) entry which is preliminary data.</text>
</comment>
<dbReference type="STRING" id="36022.A0A1V2L096"/>
<keyword evidence="15" id="KW-1185">Reference proteome</keyword>
<keyword evidence="8 13" id="KW-1133">Transmembrane helix</keyword>
<evidence type="ECO:0000313" key="14">
    <source>
        <dbReference type="EMBL" id="ONH64646.1"/>
    </source>
</evidence>
<name>A0A1V2L096_CYBFA</name>
<dbReference type="GO" id="GO:0005743">
    <property type="term" value="C:mitochondrial inner membrane"/>
    <property type="evidence" value="ECO:0007669"/>
    <property type="project" value="UniProtKB-SubCell"/>
</dbReference>
<dbReference type="PANTHER" id="PTHR11410">
    <property type="entry name" value="ATP SYNTHASE SUBUNIT A"/>
    <property type="match status" value="1"/>
</dbReference>
<gene>
    <name evidence="14" type="ORF">BON22_5504</name>
</gene>
<keyword evidence="9" id="KW-0406">Ion transport</keyword>
<evidence type="ECO:0000256" key="10">
    <source>
        <dbReference type="ARBA" id="ARBA00023136"/>
    </source>
</evidence>
<dbReference type="InterPro" id="IPR035908">
    <property type="entry name" value="F0_ATP_A_sf"/>
</dbReference>
<dbReference type="SUPFAM" id="SSF81336">
    <property type="entry name" value="F1F0 ATP synthase subunit A"/>
    <property type="match status" value="1"/>
</dbReference>
<proteinExistence type="inferred from homology"/>
<dbReference type="GO" id="GO:0045259">
    <property type="term" value="C:proton-transporting ATP synthase complex"/>
    <property type="evidence" value="ECO:0007669"/>
    <property type="project" value="UniProtKB-KW"/>
</dbReference>
<dbReference type="InterPro" id="IPR045083">
    <property type="entry name" value="ATP_synth_F0_asu_bact/mt"/>
</dbReference>
<comment type="similarity">
    <text evidence="2">Belongs to the ATPase A chain family.</text>
</comment>
<dbReference type="EMBL" id="MPUK01000021">
    <property type="protein sequence ID" value="ONH64646.1"/>
    <property type="molecule type" value="Genomic_DNA"/>
</dbReference>
<reference evidence="15" key="1">
    <citation type="journal article" date="2017" name="Genome Announc.">
        <title>Genome sequences of Cyberlindnera fabianii 65, Pichia kudriavzevii 129, and Saccharomyces cerevisiae 131 isolated from fermented masau fruits in Zimbabwe.</title>
        <authorList>
            <person name="van Rijswijck I.M.H."/>
            <person name="Derks M.F.L."/>
            <person name="Abee T."/>
            <person name="de Ridder D."/>
            <person name="Smid E.J."/>
        </authorList>
    </citation>
    <scope>NUCLEOTIDE SEQUENCE [LARGE SCALE GENOMIC DNA]</scope>
    <source>
        <strain evidence="15">65</strain>
    </source>
</reference>
<feature type="transmembrane region" description="Helical" evidence="13">
    <location>
        <begin position="105"/>
        <end position="124"/>
    </location>
</feature>
<evidence type="ECO:0000256" key="1">
    <source>
        <dbReference type="ARBA" id="ARBA00004448"/>
    </source>
</evidence>
<evidence type="ECO:0000256" key="5">
    <source>
        <dbReference type="ARBA" id="ARBA00022547"/>
    </source>
</evidence>
<dbReference type="InterPro" id="IPR000568">
    <property type="entry name" value="ATP_synth_F0_asu"/>
</dbReference>
<organism evidence="14 15">
    <name type="scientific">Cyberlindnera fabianii</name>
    <name type="common">Yeast</name>
    <name type="synonym">Hansenula fabianii</name>
    <dbReference type="NCBI Taxonomy" id="36022"/>
    <lineage>
        <taxon>Eukaryota</taxon>
        <taxon>Fungi</taxon>
        <taxon>Dikarya</taxon>
        <taxon>Ascomycota</taxon>
        <taxon>Saccharomycotina</taxon>
        <taxon>Saccharomycetes</taxon>
        <taxon>Phaffomycetales</taxon>
        <taxon>Phaffomycetaceae</taxon>
        <taxon>Cyberlindnera</taxon>
    </lineage>
</organism>
<sequence>MTNIMVNSPLDQFDIKVFMGFVSPFIDLSNLSITTFTVYCVFVLIVILGLALLTDNNGKIVGKAMYDTIHNMVSGQIGGKLGGYYFPLIYTFFIFIFTANLISMIPYSFAISAHLVFIVSLSVVI</sequence>
<accession>A0A1V2L096</accession>
<dbReference type="PANTHER" id="PTHR11410:SF0">
    <property type="entry name" value="ATP SYNTHASE SUBUNIT A"/>
    <property type="match status" value="1"/>
</dbReference>
<feature type="transmembrane region" description="Helical" evidence="13">
    <location>
        <begin position="81"/>
        <end position="99"/>
    </location>
</feature>
<dbReference type="AlphaFoldDB" id="A0A1V2L096"/>
<evidence type="ECO:0000256" key="3">
    <source>
        <dbReference type="ARBA" id="ARBA00021312"/>
    </source>
</evidence>
<keyword evidence="11" id="KW-0066">ATP synthesis</keyword>
<evidence type="ECO:0000313" key="15">
    <source>
        <dbReference type="Proteomes" id="UP000189513"/>
    </source>
</evidence>
<comment type="subcellular location">
    <subcellularLocation>
        <location evidence="1">Mitochondrion inner membrane</location>
        <topology evidence="1">Multi-pass membrane protein</topology>
    </subcellularLocation>
</comment>
<evidence type="ECO:0000256" key="7">
    <source>
        <dbReference type="ARBA" id="ARBA00022781"/>
    </source>
</evidence>
<dbReference type="Pfam" id="PF00119">
    <property type="entry name" value="ATP-synt_A"/>
    <property type="match status" value="1"/>
</dbReference>
<dbReference type="VEuPathDB" id="FungiDB:BON22_5504"/>
<evidence type="ECO:0000256" key="12">
    <source>
        <dbReference type="ARBA" id="ARBA00032954"/>
    </source>
</evidence>
<evidence type="ECO:0000256" key="6">
    <source>
        <dbReference type="ARBA" id="ARBA00022692"/>
    </source>
</evidence>
<evidence type="ECO:0000256" key="4">
    <source>
        <dbReference type="ARBA" id="ARBA00022448"/>
    </source>
</evidence>
<protein>
    <recommendedName>
        <fullName evidence="3">ATP synthase subunit a</fullName>
    </recommendedName>
    <alternativeName>
        <fullName evidence="12">F-ATPase protein 6</fullName>
    </alternativeName>
</protein>